<evidence type="ECO:0000313" key="5">
    <source>
        <dbReference type="EMBL" id="PGG93946.1"/>
    </source>
</evidence>
<dbReference type="Proteomes" id="UP000440820">
    <property type="component" value="Chromosome"/>
</dbReference>
<dbReference type="Proteomes" id="UP000220969">
    <property type="component" value="Unassembled WGS sequence"/>
</dbReference>
<evidence type="ECO:0000313" key="4">
    <source>
        <dbReference type="EMBL" id="PEQ09184.1"/>
    </source>
</evidence>
<protein>
    <recommendedName>
        <fullName evidence="16">Group-specific protein</fullName>
    </recommendedName>
</protein>
<sequence>MEQKELRLRRVQYLICDIMDEMNAENEKKNLETLQKVIDQLSGAIGDLVDPSGTYSIDYLERKVHTAHYLLFKNDRKAYLCNK</sequence>
<evidence type="ECO:0000313" key="10">
    <source>
        <dbReference type="Proteomes" id="UP000220841"/>
    </source>
</evidence>
<evidence type="ECO:0000313" key="15">
    <source>
        <dbReference type="Proteomes" id="UP000440820"/>
    </source>
</evidence>
<evidence type="ECO:0000313" key="8">
    <source>
        <dbReference type="EMBL" id="QHA16494.1"/>
    </source>
</evidence>
<name>A0A1D3PE31_9BACI</name>
<evidence type="ECO:0000313" key="12">
    <source>
        <dbReference type="Proteomes" id="UP000224044"/>
    </source>
</evidence>
<dbReference type="EMBL" id="NUBY01000014">
    <property type="protein sequence ID" value="PEQ09184.1"/>
    <property type="molecule type" value="Genomic_DNA"/>
</dbReference>
<evidence type="ECO:0000313" key="6">
    <source>
        <dbReference type="EMBL" id="PHD64257.1"/>
    </source>
</evidence>
<dbReference type="EMBL" id="NVOI01000023">
    <property type="protein sequence ID" value="PGG93946.1"/>
    <property type="molecule type" value="Genomic_DNA"/>
</dbReference>
<evidence type="ECO:0000313" key="3">
    <source>
        <dbReference type="EMBL" id="PEN90768.1"/>
    </source>
</evidence>
<dbReference type="Proteomes" id="UP000225320">
    <property type="component" value="Unassembled WGS sequence"/>
</dbReference>
<keyword evidence="15" id="KW-1185">Reference proteome</keyword>
<evidence type="ECO:0000313" key="7">
    <source>
        <dbReference type="EMBL" id="PHE09398.1"/>
    </source>
</evidence>
<evidence type="ECO:0000313" key="14">
    <source>
        <dbReference type="Proteomes" id="UP000225997"/>
    </source>
</evidence>
<evidence type="ECO:0000313" key="1">
    <source>
        <dbReference type="EMBL" id="PEI89361.1"/>
    </source>
</evidence>
<dbReference type="EMBL" id="NUAP01000016">
    <property type="protein sequence ID" value="PEN90768.1"/>
    <property type="molecule type" value="Genomic_DNA"/>
</dbReference>
<dbReference type="Proteomes" id="UP000224044">
    <property type="component" value="Unassembled WGS sequence"/>
</dbReference>
<dbReference type="Proteomes" id="UP000220841">
    <property type="component" value="Unassembled WGS sequence"/>
</dbReference>
<dbReference type="Proteomes" id="UP000225997">
    <property type="component" value="Unassembled WGS sequence"/>
</dbReference>
<reference evidence="9 11" key="2">
    <citation type="submission" date="2017-09" db="EMBL/GenBank/DDBJ databases">
        <title>Large-scale bioinformatics analysis of Bacillus genomes uncovers conserved roles of natural products in bacterial physiology.</title>
        <authorList>
            <consortium name="Agbiome Team Llc"/>
            <person name="Bleich R.M."/>
            <person name="Kirk G.J."/>
            <person name="Santa Maria K.C."/>
            <person name="Allen S.E."/>
            <person name="Farag S."/>
            <person name="Shank E.A."/>
            <person name="Bowers A."/>
        </authorList>
    </citation>
    <scope>NUCLEOTIDE SEQUENCE</scope>
    <source>
        <strain evidence="1">AFS005430</strain>
        <strain evidence="3 9">AFS027629</strain>
        <strain evidence="2 11">AFS027958</strain>
    </source>
</reference>
<dbReference type="EMBL" id="NUSQ01000139">
    <property type="protein sequence ID" value="PHD64257.1"/>
    <property type="molecule type" value="Genomic_DNA"/>
</dbReference>
<evidence type="ECO:0000313" key="9">
    <source>
        <dbReference type="Proteomes" id="UP000220078"/>
    </source>
</evidence>
<dbReference type="EMBL" id="NUAJ01000007">
    <property type="protein sequence ID" value="PEN55990.1"/>
    <property type="molecule type" value="Genomic_DNA"/>
</dbReference>
<dbReference type="GeneID" id="300961148"/>
<dbReference type="Proteomes" id="UP000220934">
    <property type="component" value="Unassembled WGS sequence"/>
</dbReference>
<dbReference type="AlphaFoldDB" id="A0A1D3PE31"/>
<organism evidence="5 13">
    <name type="scientific">Bacillus toyonensis</name>
    <dbReference type="NCBI Taxonomy" id="155322"/>
    <lineage>
        <taxon>Bacteria</taxon>
        <taxon>Bacillati</taxon>
        <taxon>Bacillota</taxon>
        <taxon>Bacilli</taxon>
        <taxon>Bacillales</taxon>
        <taxon>Bacillaceae</taxon>
        <taxon>Bacillus</taxon>
        <taxon>Bacillus cereus group</taxon>
    </lineage>
</organism>
<dbReference type="Proteomes" id="UP000220078">
    <property type="component" value="Unassembled WGS sequence"/>
</dbReference>
<evidence type="ECO:0000313" key="2">
    <source>
        <dbReference type="EMBL" id="PEN55990.1"/>
    </source>
</evidence>
<dbReference type="EMBL" id="NUSY01000033">
    <property type="protein sequence ID" value="PHE09398.1"/>
    <property type="molecule type" value="Genomic_DNA"/>
</dbReference>
<evidence type="ECO:0008006" key="16">
    <source>
        <dbReference type="Google" id="ProtNLM"/>
    </source>
</evidence>
<dbReference type="EMBL" id="CP047044">
    <property type="protein sequence ID" value="QHA16494.1"/>
    <property type="molecule type" value="Genomic_DNA"/>
</dbReference>
<accession>A0A1V6LKX5</accession>
<reference evidence="8 15" key="3">
    <citation type="submission" date="2019-12" db="EMBL/GenBank/DDBJ databases">
        <title>Bacillus toyonensis BV-17 genome.</title>
        <authorList>
            <person name="Chen J."/>
        </authorList>
    </citation>
    <scope>NUCLEOTIDE SEQUENCE [LARGE SCALE GENOMIC DNA]</scope>
    <source>
        <strain evidence="8 15">BV-17</strain>
    </source>
</reference>
<accession>A0A1D3PE31</accession>
<dbReference type="EMBL" id="NUEH01000002">
    <property type="protein sequence ID" value="PEI89361.1"/>
    <property type="molecule type" value="Genomic_DNA"/>
</dbReference>
<dbReference type="RefSeq" id="WP_000435466.1">
    <property type="nucleotide sequence ID" value="NZ_CP036014.1"/>
</dbReference>
<evidence type="ECO:0000313" key="13">
    <source>
        <dbReference type="Proteomes" id="UP000225320"/>
    </source>
</evidence>
<gene>
    <name evidence="3" type="ORF">CN551_05445</name>
    <name evidence="4" type="ORF">CN585_05115</name>
    <name evidence="2" type="ORF">CN596_08660</name>
    <name evidence="1" type="ORF">CN678_02810</name>
    <name evidence="6" type="ORF">COF40_24380</name>
    <name evidence="7" type="ORF">COF62_22510</name>
    <name evidence="5" type="ORF">CON73_05605</name>
    <name evidence="8" type="ORF">GPA05_05565</name>
</gene>
<reference evidence="10 12" key="1">
    <citation type="submission" date="2017-09" db="EMBL/GenBank/DDBJ databases">
        <title>Large-scale bioinformatics analysis of Bacillus genomes uncovers conserved roles of natural products in bacterial physiology.</title>
        <authorList>
            <consortium name="Agbiome Team Llc"/>
            <person name="Bleich R.M."/>
            <person name="Grubbs K.J."/>
            <person name="Santa Maria K.C."/>
            <person name="Allen S.E."/>
            <person name="Farag S."/>
            <person name="Shank E.A."/>
            <person name="Bowers A."/>
        </authorList>
    </citation>
    <scope>NUCLEOTIDE SEQUENCE [LARGE SCALE GENOMIC DNA]</scope>
    <source>
        <strain evidence="4 10">AFS021349</strain>
        <strain evidence="7 12">AFS042148</strain>
        <strain evidence="6 14">AFS044250</strain>
        <strain evidence="5 13">AFS094862</strain>
    </source>
</reference>
<proteinExistence type="predicted"/>
<evidence type="ECO:0000313" key="11">
    <source>
        <dbReference type="Proteomes" id="UP000220934"/>
    </source>
</evidence>